<organism evidence="1">
    <name type="scientific">Caudovirales sp. ctCiv1</name>
    <dbReference type="NCBI Taxonomy" id="2826769"/>
    <lineage>
        <taxon>Viruses</taxon>
        <taxon>Duplodnaviria</taxon>
        <taxon>Heunggongvirae</taxon>
        <taxon>Uroviricota</taxon>
        <taxon>Caudoviricetes</taxon>
    </lineage>
</organism>
<evidence type="ECO:0000313" key="1">
    <source>
        <dbReference type="EMBL" id="DAD78561.1"/>
    </source>
</evidence>
<protein>
    <submittedName>
        <fullName evidence="1">Uncharacterized protein</fullName>
    </submittedName>
</protein>
<dbReference type="EMBL" id="BK014846">
    <property type="protein sequence ID" value="DAD78561.1"/>
    <property type="molecule type" value="Genomic_DNA"/>
</dbReference>
<proteinExistence type="predicted"/>
<sequence>MKKSVQLEVVDSEAWTKKIYYDSHNEMILGHTVYKNDLSTEYEINELTYDSYGNVICNEYTHCNSNRMLSHSFTYYEYKYDEHGNIVSKTTFDNSHKRNQLINYYYVNNLLIKKEIWEKKLPQTLLDPITDELVCYYIHTYRYDEERNIILDTITFPSGEVCYYIDYGDTIAYPEGKILNPAKSRYAWKVLSMDVYIEVTEKYYTPEVLKEIVEYVRATYESKLIILFISGIWEDCYTTPLNELIQDYRKNFGISINYTY</sequence>
<name>A0A8S5M889_9CAUD</name>
<reference evidence="1" key="1">
    <citation type="journal article" date="2021" name="Proc. Natl. Acad. Sci. U.S.A.">
        <title>A Catalog of Tens of Thousands of Viruses from Human Metagenomes Reveals Hidden Associations with Chronic Diseases.</title>
        <authorList>
            <person name="Tisza M.J."/>
            <person name="Buck C.B."/>
        </authorList>
    </citation>
    <scope>NUCLEOTIDE SEQUENCE</scope>
    <source>
        <strain evidence="1">CtCiv1</strain>
    </source>
</reference>
<accession>A0A8S5M889</accession>